<dbReference type="InterPro" id="IPR041418">
    <property type="entry name" value="SAM_3"/>
</dbReference>
<feature type="region of interest" description="Disordered" evidence="8">
    <location>
        <begin position="248"/>
        <end position="304"/>
    </location>
</feature>
<keyword evidence="5" id="KW-0804">Transcription</keyword>
<evidence type="ECO:0000256" key="7">
    <source>
        <dbReference type="PROSITE-ProRule" id="PRU01313"/>
    </source>
</evidence>
<evidence type="ECO:0000256" key="1">
    <source>
        <dbReference type="ARBA" id="ARBA00004123"/>
    </source>
</evidence>
<gene>
    <name evidence="10" type="ORF">LSTR_LSTR011661</name>
</gene>
<dbReference type="FunCoup" id="A0A482WLN7">
    <property type="interactions" value="716"/>
</dbReference>
<dbReference type="STRING" id="195883.A0A482WLN7"/>
<reference evidence="10 11" key="1">
    <citation type="journal article" date="2017" name="Gigascience">
        <title>Genome sequence of the small brown planthopper, Laodelphax striatellus.</title>
        <authorList>
            <person name="Zhu J."/>
            <person name="Jiang F."/>
            <person name="Wang X."/>
            <person name="Yang P."/>
            <person name="Bao Y."/>
            <person name="Zhao W."/>
            <person name="Wang W."/>
            <person name="Lu H."/>
            <person name="Wang Q."/>
            <person name="Cui N."/>
            <person name="Li J."/>
            <person name="Chen X."/>
            <person name="Luo L."/>
            <person name="Yu J."/>
            <person name="Kang L."/>
            <person name="Cui F."/>
        </authorList>
    </citation>
    <scope>NUCLEOTIDE SEQUENCE [LARGE SCALE GENOMIC DNA]</scope>
    <source>
        <strain evidence="10">Lst14</strain>
    </source>
</reference>
<dbReference type="InterPro" id="IPR007604">
    <property type="entry name" value="CP2"/>
</dbReference>
<feature type="region of interest" description="Disordered" evidence="8">
    <location>
        <begin position="77"/>
        <end position="107"/>
    </location>
</feature>
<evidence type="ECO:0000313" key="11">
    <source>
        <dbReference type="Proteomes" id="UP000291343"/>
    </source>
</evidence>
<proteinExistence type="inferred from homology"/>
<dbReference type="PANTHER" id="PTHR11037:SF21">
    <property type="entry name" value="GEMINI, ISOFORM C"/>
    <property type="match status" value="1"/>
</dbReference>
<feature type="compositionally biased region" description="Low complexity" evidence="8">
    <location>
        <begin position="282"/>
        <end position="304"/>
    </location>
</feature>
<protein>
    <recommendedName>
        <fullName evidence="9">Grh/CP2 DB domain-containing protein</fullName>
    </recommendedName>
</protein>
<accession>A0A482WLN7</accession>
<dbReference type="Pfam" id="PF25416">
    <property type="entry name" value="GRHL1_C"/>
    <property type="match status" value="1"/>
</dbReference>
<feature type="compositionally biased region" description="Polar residues" evidence="8">
    <location>
        <begin position="162"/>
        <end position="173"/>
    </location>
</feature>
<comment type="similarity">
    <text evidence="2">Belongs to the grh/CP2 family. CP2 subfamily.</text>
</comment>
<dbReference type="Pfam" id="PF18016">
    <property type="entry name" value="SAM_3"/>
    <property type="match status" value="1"/>
</dbReference>
<dbReference type="EMBL" id="QKKF02032620">
    <property type="protein sequence ID" value="RZF34091.1"/>
    <property type="molecule type" value="Genomic_DNA"/>
</dbReference>
<keyword evidence="3" id="KW-0805">Transcription regulation</keyword>
<evidence type="ECO:0000256" key="2">
    <source>
        <dbReference type="ARBA" id="ARBA00010852"/>
    </source>
</evidence>
<evidence type="ECO:0000256" key="5">
    <source>
        <dbReference type="ARBA" id="ARBA00023163"/>
    </source>
</evidence>
<dbReference type="Pfam" id="PF04516">
    <property type="entry name" value="CP2"/>
    <property type="match status" value="1"/>
</dbReference>
<feature type="region of interest" description="Disordered" evidence="8">
    <location>
        <begin position="159"/>
        <end position="216"/>
    </location>
</feature>
<dbReference type="Proteomes" id="UP000291343">
    <property type="component" value="Unassembled WGS sequence"/>
</dbReference>
<comment type="subcellular location">
    <subcellularLocation>
        <location evidence="1 7">Nucleus</location>
    </subcellularLocation>
</comment>
<evidence type="ECO:0000313" key="10">
    <source>
        <dbReference type="EMBL" id="RZF34091.1"/>
    </source>
</evidence>
<keyword evidence="4 7" id="KW-0238">DNA-binding</keyword>
<sequence>MEFLIMADEMMNSSSFLDATDNDLGWGTAWPDEMSAAPGHSEMPHSAGGGGGGSSLGPRKRKVIAPLHPLPTEYKMHDGGHGGAKQAKTKCADDRDVQNNSGWQDPSIDELGGCSNLADALDGSCSLAGISVDLNQSSYNNISDALLTLPSLTVFKQELPSPGNNNQDSSVLPYNNYNGNSNGGSGGGNMSPTMLLRENNNNCSNGGGNTAANSTSSQLKSMMMYNGTDERKEKPPVPVCLVIPENTTLSSDSNTNDCKENIASQDSSLGSPPNKRNDFESNKNGNNNSNNIAVSSSCMSPTSSSEPTAEDCRFQYVLAAATSIATKVNEETQTYLNQGQSYEIKLKKLGDLSNYRGKILKSIVRLSFHERRLQYTESEQMAAWVSSHPMMRILEVDLPLSYGIVDVLQHNTMLNTIEFLWDPTKEVGVYIKVNCISTEFTPNKHGGEKGVPFRIQVETLVHGQNPTCRLHTASCQIKVFKLKGADRKHKQDREKILKRPLSEQEKYQPSYDCTVLNDMPNDSDPVFNPIAITNNQPVVATAAVQSPENKRGSVSVEQRSPLRAVVSSANAEQPTSSQACQPLHLVPANGRALAAPPTANVQQANAWLQNNRFSAFLRTFSNFSGLDLLRLSCDNLIQICGLPEGIRLFNALHRSPLAACLTLYMCLESSPEEVYEAVFLESLTSAELSRKLATLLGAQLPPSAPTPRLLLQGPAGIHVAVSDQVVTNMKDEAIYMLQVIQGQADQFCLLLKPVNRTR</sequence>
<dbReference type="InterPro" id="IPR057520">
    <property type="entry name" value="GRHL1/CP2_C"/>
</dbReference>
<feature type="region of interest" description="Disordered" evidence="8">
    <location>
        <begin position="34"/>
        <end position="60"/>
    </location>
</feature>
<feature type="compositionally biased region" description="Polar residues" evidence="8">
    <location>
        <begin position="248"/>
        <end position="271"/>
    </location>
</feature>
<evidence type="ECO:0000256" key="8">
    <source>
        <dbReference type="SAM" id="MobiDB-lite"/>
    </source>
</evidence>
<dbReference type="InParanoid" id="A0A482WLN7"/>
<dbReference type="OrthoDB" id="9996779at2759"/>
<keyword evidence="11" id="KW-1185">Reference proteome</keyword>
<comment type="caution">
    <text evidence="10">The sequence shown here is derived from an EMBL/GenBank/DDBJ whole genome shotgun (WGS) entry which is preliminary data.</text>
</comment>
<dbReference type="PANTHER" id="PTHR11037">
    <property type="entry name" value="TRANSCRIPTION FACTOR CP2"/>
    <property type="match status" value="1"/>
</dbReference>
<evidence type="ECO:0000256" key="6">
    <source>
        <dbReference type="ARBA" id="ARBA00023242"/>
    </source>
</evidence>
<evidence type="ECO:0000256" key="3">
    <source>
        <dbReference type="ARBA" id="ARBA00023015"/>
    </source>
</evidence>
<feature type="compositionally biased region" description="Low complexity" evidence="8">
    <location>
        <begin position="199"/>
        <end position="216"/>
    </location>
</feature>
<dbReference type="Gene3D" id="1.10.150.50">
    <property type="entry name" value="Transcription Factor, Ets-1"/>
    <property type="match status" value="1"/>
</dbReference>
<dbReference type="InterPro" id="IPR013761">
    <property type="entry name" value="SAM/pointed_sf"/>
</dbReference>
<evidence type="ECO:0000259" key="9">
    <source>
        <dbReference type="PROSITE" id="PS51968"/>
    </source>
</evidence>
<dbReference type="GO" id="GO:0000978">
    <property type="term" value="F:RNA polymerase II cis-regulatory region sequence-specific DNA binding"/>
    <property type="evidence" value="ECO:0007669"/>
    <property type="project" value="TreeGrafter"/>
</dbReference>
<dbReference type="GO" id="GO:0001228">
    <property type="term" value="F:DNA-binding transcription activator activity, RNA polymerase II-specific"/>
    <property type="evidence" value="ECO:0007669"/>
    <property type="project" value="TreeGrafter"/>
</dbReference>
<dbReference type="SUPFAM" id="SSF47769">
    <property type="entry name" value="SAM/Pointed domain"/>
    <property type="match status" value="1"/>
</dbReference>
<keyword evidence="6 7" id="KW-0539">Nucleus</keyword>
<name>A0A482WLN7_LAOST</name>
<organism evidence="10 11">
    <name type="scientific">Laodelphax striatellus</name>
    <name type="common">Small brown planthopper</name>
    <name type="synonym">Delphax striatella</name>
    <dbReference type="NCBI Taxonomy" id="195883"/>
    <lineage>
        <taxon>Eukaryota</taxon>
        <taxon>Metazoa</taxon>
        <taxon>Ecdysozoa</taxon>
        <taxon>Arthropoda</taxon>
        <taxon>Hexapoda</taxon>
        <taxon>Insecta</taxon>
        <taxon>Pterygota</taxon>
        <taxon>Neoptera</taxon>
        <taxon>Paraneoptera</taxon>
        <taxon>Hemiptera</taxon>
        <taxon>Auchenorrhyncha</taxon>
        <taxon>Fulgoroidea</taxon>
        <taxon>Delphacidae</taxon>
        <taxon>Criomorphinae</taxon>
        <taxon>Laodelphax</taxon>
    </lineage>
</organism>
<dbReference type="PROSITE" id="PS51968">
    <property type="entry name" value="GRH_CP2_DB"/>
    <property type="match status" value="1"/>
</dbReference>
<evidence type="ECO:0000256" key="4">
    <source>
        <dbReference type="ARBA" id="ARBA00023125"/>
    </source>
</evidence>
<dbReference type="GO" id="GO:0005634">
    <property type="term" value="C:nucleus"/>
    <property type="evidence" value="ECO:0007669"/>
    <property type="project" value="UniProtKB-SubCell"/>
</dbReference>
<dbReference type="InterPro" id="IPR040167">
    <property type="entry name" value="TF_CP2-like"/>
</dbReference>
<feature type="domain" description="Grh/CP2 DB" evidence="9">
    <location>
        <begin position="310"/>
        <end position="541"/>
    </location>
</feature>
<dbReference type="AlphaFoldDB" id="A0A482WLN7"/>